<keyword evidence="2" id="KW-1185">Reference proteome</keyword>
<evidence type="ECO:0000313" key="2">
    <source>
        <dbReference type="Proteomes" id="UP000002026"/>
    </source>
</evidence>
<dbReference type="KEGG" id="shi:Shel_05820"/>
<evidence type="ECO:0000313" key="1">
    <source>
        <dbReference type="EMBL" id="ACV21641.1"/>
    </source>
</evidence>
<sequence length="95" mass="9873">MPTRGVPQLGQVPGPAGWADCAADVGAVELPHLVQNGWPSAMGAPQFVQNEFAMVAPGVSWLYVRSILTLTNAATANVNEYAASEALARQVSPPS</sequence>
<accession>C7N3Q0</accession>
<name>C7N3Q0_SLAHD</name>
<proteinExistence type="predicted"/>
<protein>
    <submittedName>
        <fullName evidence="1">Uncharacterized protein</fullName>
    </submittedName>
</protein>
<dbReference type="STRING" id="471855.Shel_05820"/>
<gene>
    <name evidence="1" type="ordered locus">Shel_05820</name>
</gene>
<dbReference type="EMBL" id="CP001684">
    <property type="protein sequence ID" value="ACV21641.1"/>
    <property type="molecule type" value="Genomic_DNA"/>
</dbReference>
<organism evidence="1 2">
    <name type="scientific">Slackia heliotrinireducens (strain ATCC 29202 / DSM 20476 / NCTC 11029 / RHS 1)</name>
    <name type="common">Peptococcus heliotrinreducens</name>
    <dbReference type="NCBI Taxonomy" id="471855"/>
    <lineage>
        <taxon>Bacteria</taxon>
        <taxon>Bacillati</taxon>
        <taxon>Actinomycetota</taxon>
        <taxon>Coriobacteriia</taxon>
        <taxon>Eggerthellales</taxon>
        <taxon>Eggerthellaceae</taxon>
        <taxon>Slackia</taxon>
    </lineage>
</organism>
<dbReference type="Proteomes" id="UP000002026">
    <property type="component" value="Chromosome"/>
</dbReference>
<dbReference type="HOGENOM" id="CLU_2371271_0_0_11"/>
<dbReference type="AlphaFoldDB" id="C7N3Q0"/>
<reference evidence="1 2" key="1">
    <citation type="journal article" date="2009" name="Stand. Genomic Sci.">
        <title>Complete genome sequence of Slackia heliotrinireducens type strain (RHS 1).</title>
        <authorList>
            <person name="Pukall R."/>
            <person name="Lapidus A."/>
            <person name="Nolan M."/>
            <person name="Copeland A."/>
            <person name="Glavina Del Rio T."/>
            <person name="Lucas S."/>
            <person name="Chen F."/>
            <person name="Tice H."/>
            <person name="Cheng J.F."/>
            <person name="Chertkov O."/>
            <person name="Bruce D."/>
            <person name="Goodwin L."/>
            <person name="Kuske C."/>
            <person name="Brettin T."/>
            <person name="Detter J.C."/>
            <person name="Han C."/>
            <person name="Pitluck S."/>
            <person name="Pati A."/>
            <person name="Mavrommatis K."/>
            <person name="Ivanova N."/>
            <person name="Ovchinnikova G."/>
            <person name="Chen A."/>
            <person name="Palaniappan K."/>
            <person name="Schneider S."/>
            <person name="Rohde M."/>
            <person name="Chain P."/>
            <person name="D'haeseleer P."/>
            <person name="Goker M."/>
            <person name="Bristow J."/>
            <person name="Eisen J.A."/>
            <person name="Markowitz V."/>
            <person name="Kyrpides N.C."/>
            <person name="Klenk H.P."/>
            <person name="Hugenholtz P."/>
        </authorList>
    </citation>
    <scope>NUCLEOTIDE SEQUENCE [LARGE SCALE GENOMIC DNA]</scope>
    <source>
        <strain evidence="2">ATCC 29202 / DSM 20476 / NCTC 11029 / RHS 1</strain>
    </source>
</reference>